<dbReference type="SMART" id="SM00422">
    <property type="entry name" value="HTH_MERR"/>
    <property type="match status" value="1"/>
</dbReference>
<keyword evidence="1" id="KW-0805">Transcription regulation</keyword>
<protein>
    <recommendedName>
        <fullName evidence="5">HTH merR-type domain-containing protein</fullName>
    </recommendedName>
</protein>
<keyword evidence="2" id="KW-0238">DNA-binding</keyword>
<name>M1UN18_9CORY</name>
<reference evidence="6 7" key="1">
    <citation type="submission" date="2013-02" db="EMBL/GenBank/DDBJ databases">
        <title>The complete genome sequence of Corynebacterium callunae DSM 20147.</title>
        <authorList>
            <person name="Ruckert C."/>
            <person name="Albersmeier A."/>
            <person name="Kalinowski J."/>
        </authorList>
    </citation>
    <scope>NUCLEOTIDE SEQUENCE [LARGE SCALE GENOMIC DNA]</scope>
    <source>
        <strain evidence="6 7">DSM 20147</strain>
    </source>
</reference>
<dbReference type="InterPro" id="IPR036244">
    <property type="entry name" value="TipA-like_antibiotic-bd"/>
</dbReference>
<dbReference type="GO" id="GO:0003700">
    <property type="term" value="F:DNA-binding transcription factor activity"/>
    <property type="evidence" value="ECO:0007669"/>
    <property type="project" value="InterPro"/>
</dbReference>
<keyword evidence="7" id="KW-1185">Reference proteome</keyword>
<evidence type="ECO:0000313" key="7">
    <source>
        <dbReference type="Proteomes" id="UP000011760"/>
    </source>
</evidence>
<dbReference type="PANTHER" id="PTHR30204">
    <property type="entry name" value="REDOX-CYCLING DRUG-SENSING TRANSCRIPTIONAL ACTIVATOR SOXR"/>
    <property type="match status" value="1"/>
</dbReference>
<dbReference type="Gene3D" id="1.10.1660.10">
    <property type="match status" value="1"/>
</dbReference>
<dbReference type="EMBL" id="CP004354">
    <property type="protein sequence ID" value="AGG67619.1"/>
    <property type="molecule type" value="Genomic_DNA"/>
</dbReference>
<gene>
    <name evidence="6" type="ORF">H924_10955</name>
</gene>
<organism evidence="6 7">
    <name type="scientific">Corynebacterium callunae DSM 20147</name>
    <dbReference type="NCBI Taxonomy" id="1121353"/>
    <lineage>
        <taxon>Bacteria</taxon>
        <taxon>Bacillati</taxon>
        <taxon>Actinomycetota</taxon>
        <taxon>Actinomycetes</taxon>
        <taxon>Mycobacteriales</taxon>
        <taxon>Corynebacteriaceae</taxon>
        <taxon>Corynebacterium</taxon>
    </lineage>
</organism>
<sequence>MTDRSIGEAAQLLGLTTRTLRHWDDIGLLSPQWRSGSDYRLYTEEDLEKALQILVYRAAGLPLKEIAALLEQPETAQQHLLRQRELLKDQISQLHRMVRAVDEILQQEQFSVSEQIEIFGEDMPKYQQEAFERWGNTAEWEQSQQVLSSMDKDDMQAAKAAHEDFIKMLVDAATAGVKPGSPAGNNLARTHRGLIGQWYPVSASKQVILARMYVEDARFNQTYQDQADYLRSLVEAWAQSEGVDLEAVEWE</sequence>
<dbReference type="PROSITE" id="PS00552">
    <property type="entry name" value="HTH_MERR_1"/>
    <property type="match status" value="1"/>
</dbReference>
<dbReference type="STRING" id="1121353.H924_10955"/>
<evidence type="ECO:0000256" key="3">
    <source>
        <dbReference type="ARBA" id="ARBA00023159"/>
    </source>
</evidence>
<keyword evidence="4" id="KW-0804">Transcription</keyword>
<accession>M1UN18</accession>
<dbReference type="Pfam" id="PF07739">
    <property type="entry name" value="TipAS"/>
    <property type="match status" value="1"/>
</dbReference>
<dbReference type="InterPro" id="IPR009061">
    <property type="entry name" value="DNA-bd_dom_put_sf"/>
</dbReference>
<dbReference type="PATRIC" id="fig|1121353.3.peg.2238"/>
<evidence type="ECO:0000256" key="1">
    <source>
        <dbReference type="ARBA" id="ARBA00023015"/>
    </source>
</evidence>
<keyword evidence="3" id="KW-0010">Activator</keyword>
<dbReference type="AlphaFoldDB" id="M1UN18"/>
<dbReference type="PROSITE" id="PS50937">
    <property type="entry name" value="HTH_MERR_2"/>
    <property type="match status" value="1"/>
</dbReference>
<dbReference type="GO" id="GO:0003677">
    <property type="term" value="F:DNA binding"/>
    <property type="evidence" value="ECO:0007669"/>
    <property type="project" value="UniProtKB-KW"/>
</dbReference>
<dbReference type="KEGG" id="ccn:H924_10955"/>
<dbReference type="HOGENOM" id="CLU_060077_0_6_11"/>
<dbReference type="InterPro" id="IPR012925">
    <property type="entry name" value="TipAS_dom"/>
</dbReference>
<dbReference type="InterPro" id="IPR047057">
    <property type="entry name" value="MerR_fam"/>
</dbReference>
<dbReference type="RefSeq" id="WP_015652045.1">
    <property type="nucleotide sequence ID" value="NC_020506.1"/>
</dbReference>
<dbReference type="SUPFAM" id="SSF89082">
    <property type="entry name" value="Antibiotic binding domain of TipA-like multidrug resistance regulators"/>
    <property type="match status" value="1"/>
</dbReference>
<dbReference type="eggNOG" id="COG0789">
    <property type="taxonomic scope" value="Bacteria"/>
</dbReference>
<proteinExistence type="predicted"/>
<dbReference type="OrthoDB" id="9809391at2"/>
<dbReference type="Gene3D" id="1.10.490.50">
    <property type="entry name" value="Antibiotic binding domain of TipA-like multidrug resistance regulators"/>
    <property type="match status" value="1"/>
</dbReference>
<dbReference type="Proteomes" id="UP000011760">
    <property type="component" value="Chromosome"/>
</dbReference>
<dbReference type="Pfam" id="PF13411">
    <property type="entry name" value="MerR_1"/>
    <property type="match status" value="1"/>
</dbReference>
<evidence type="ECO:0000256" key="4">
    <source>
        <dbReference type="ARBA" id="ARBA00023163"/>
    </source>
</evidence>
<dbReference type="PANTHER" id="PTHR30204:SF90">
    <property type="entry name" value="HTH-TYPE TRANSCRIPTIONAL ACTIVATOR MTA"/>
    <property type="match status" value="1"/>
</dbReference>
<evidence type="ECO:0000259" key="5">
    <source>
        <dbReference type="PROSITE" id="PS50937"/>
    </source>
</evidence>
<evidence type="ECO:0000256" key="2">
    <source>
        <dbReference type="ARBA" id="ARBA00023125"/>
    </source>
</evidence>
<dbReference type="SUPFAM" id="SSF46955">
    <property type="entry name" value="Putative DNA-binding domain"/>
    <property type="match status" value="1"/>
</dbReference>
<dbReference type="CDD" id="cd01106">
    <property type="entry name" value="HTH_TipAL-Mta"/>
    <property type="match status" value="1"/>
</dbReference>
<dbReference type="InterPro" id="IPR000551">
    <property type="entry name" value="MerR-type_HTH_dom"/>
</dbReference>
<evidence type="ECO:0000313" key="6">
    <source>
        <dbReference type="EMBL" id="AGG67619.1"/>
    </source>
</evidence>
<feature type="domain" description="HTH merR-type" evidence="5">
    <location>
        <begin position="1"/>
        <end position="72"/>
    </location>
</feature>